<keyword evidence="6" id="KW-0902">Two-component regulatory system</keyword>
<dbReference type="EMBL" id="QMBP01000011">
    <property type="protein sequence ID" value="RAZ88602.1"/>
    <property type="molecule type" value="Genomic_DNA"/>
</dbReference>
<keyword evidence="3" id="KW-0597">Phosphoprotein</keyword>
<dbReference type="Proteomes" id="UP000251558">
    <property type="component" value="Unassembled WGS sequence"/>
</dbReference>
<keyword evidence="4" id="KW-0808">Transferase</keyword>
<feature type="domain" description="Histidine kinase" evidence="8">
    <location>
        <begin position="267"/>
        <end position="488"/>
    </location>
</feature>
<dbReference type="InterPro" id="IPR036890">
    <property type="entry name" value="HATPase_C_sf"/>
</dbReference>
<dbReference type="PRINTS" id="PR00344">
    <property type="entry name" value="BCTRLSENSOR"/>
</dbReference>
<dbReference type="Pfam" id="PF02518">
    <property type="entry name" value="HATPase_c"/>
    <property type="match status" value="1"/>
</dbReference>
<dbReference type="InterPro" id="IPR003661">
    <property type="entry name" value="HisK_dim/P_dom"/>
</dbReference>
<dbReference type="Gene3D" id="3.30.565.10">
    <property type="entry name" value="Histidine kinase-like ATPase, C-terminal domain"/>
    <property type="match status" value="1"/>
</dbReference>
<dbReference type="CDD" id="cd00082">
    <property type="entry name" value="HisKA"/>
    <property type="match status" value="1"/>
</dbReference>
<keyword evidence="7" id="KW-0812">Transmembrane</keyword>
<feature type="transmembrane region" description="Helical" evidence="7">
    <location>
        <begin position="56"/>
        <end position="77"/>
    </location>
</feature>
<comment type="caution">
    <text evidence="9">The sequence shown here is derived from an EMBL/GenBank/DDBJ whole genome shotgun (WGS) entry which is preliminary data.</text>
</comment>
<dbReference type="SUPFAM" id="SSF55874">
    <property type="entry name" value="ATPase domain of HSP90 chaperone/DNA topoisomerase II/histidine kinase"/>
    <property type="match status" value="1"/>
</dbReference>
<feature type="transmembrane region" description="Helical" evidence="7">
    <location>
        <begin position="154"/>
        <end position="187"/>
    </location>
</feature>
<evidence type="ECO:0000256" key="6">
    <source>
        <dbReference type="ARBA" id="ARBA00023012"/>
    </source>
</evidence>
<evidence type="ECO:0000256" key="3">
    <source>
        <dbReference type="ARBA" id="ARBA00022553"/>
    </source>
</evidence>
<keyword evidence="5 9" id="KW-0418">Kinase</keyword>
<dbReference type="RefSeq" id="WP_112099472.1">
    <property type="nucleotide sequence ID" value="NZ_QMBP01000011.1"/>
</dbReference>
<dbReference type="InterPro" id="IPR050736">
    <property type="entry name" value="Sensor_HK_Regulatory"/>
</dbReference>
<feature type="transmembrane region" description="Helical" evidence="7">
    <location>
        <begin position="84"/>
        <end position="102"/>
    </location>
</feature>
<evidence type="ECO:0000256" key="7">
    <source>
        <dbReference type="SAM" id="Phobius"/>
    </source>
</evidence>
<dbReference type="SUPFAM" id="SSF47384">
    <property type="entry name" value="Homodimeric domain of signal transducing histidine kinase"/>
    <property type="match status" value="1"/>
</dbReference>
<reference evidence="9 10" key="1">
    <citation type="submission" date="2018-07" db="EMBL/GenBank/DDBJ databases">
        <title>Diversity of Mesorhizobium strains in Brazil.</title>
        <authorList>
            <person name="Helene L.C.F."/>
            <person name="Dall'Agnol R."/>
            <person name="Delamuta J.R.M."/>
            <person name="Hungria M."/>
        </authorList>
    </citation>
    <scope>NUCLEOTIDE SEQUENCE [LARGE SCALE GENOMIC DNA]</scope>
    <source>
        <strain evidence="9 10">AC99b</strain>
    </source>
</reference>
<feature type="transmembrane region" description="Helical" evidence="7">
    <location>
        <begin position="122"/>
        <end position="142"/>
    </location>
</feature>
<dbReference type="PANTHER" id="PTHR43711:SF26">
    <property type="entry name" value="SENSOR HISTIDINE KINASE RCSC"/>
    <property type="match status" value="1"/>
</dbReference>
<evidence type="ECO:0000313" key="9">
    <source>
        <dbReference type="EMBL" id="RAZ88602.1"/>
    </source>
</evidence>
<dbReference type="InterPro" id="IPR004358">
    <property type="entry name" value="Sig_transdc_His_kin-like_C"/>
</dbReference>
<dbReference type="InterPro" id="IPR003594">
    <property type="entry name" value="HATPase_dom"/>
</dbReference>
<gene>
    <name evidence="9" type="ORF">DPM33_21650</name>
</gene>
<evidence type="ECO:0000256" key="2">
    <source>
        <dbReference type="ARBA" id="ARBA00012438"/>
    </source>
</evidence>
<keyword evidence="7" id="KW-0472">Membrane</keyword>
<sequence>MPLLRSNTADKFIVDRRKPHRNSDVARAVRKTRDRLSQQAGSLDFDRELLKLHARAMIVSAVAIPPLVLSVAGIGWLAGLESRIIIWALATLLCYAIVAFMARRVERTEAAELDPVLARRDFLIGHFLCGLGWAWFAWIGCATCQIDQFHVAKAMVLLIAMATTAILASSLGGALFATFAIPVAVYVYAVIRLWMPIEATMAALLIAALVFFGYFARHLNRASLMLLSFRSEKDALIAEVETAKSMSDEARRRAEDANLAKSRFLASMSHELRTPLNAILGFSEVMANEVLGPMNNPTYRDYAHDVHESGQHLLDLINEILDLSRIEAGRYQLNEEPVVLLTIVEDCCHMMELRARNKDIRIVQEFEETLPRLFADERAVRQITLNLLSNAIKFTPSGGEVRVRVGWTAGGGQYVSVKDNGPGIPEEEIPVVLSAFGQGSIAIKSAEQGTGLGLPIVQGLLAMHGGEFELHSKLREGTEAIAIFPLSRVMEELPALPTTAVAAARARR</sequence>
<dbReference type="PROSITE" id="PS50109">
    <property type="entry name" value="HIS_KIN"/>
    <property type="match status" value="1"/>
</dbReference>
<evidence type="ECO:0000259" key="8">
    <source>
        <dbReference type="PROSITE" id="PS50109"/>
    </source>
</evidence>
<dbReference type="Pfam" id="PF00512">
    <property type="entry name" value="HisKA"/>
    <property type="match status" value="1"/>
</dbReference>
<evidence type="ECO:0000313" key="10">
    <source>
        <dbReference type="Proteomes" id="UP000251558"/>
    </source>
</evidence>
<evidence type="ECO:0000256" key="4">
    <source>
        <dbReference type="ARBA" id="ARBA00022679"/>
    </source>
</evidence>
<keyword evidence="7" id="KW-1133">Transmembrane helix</keyword>
<evidence type="ECO:0000256" key="1">
    <source>
        <dbReference type="ARBA" id="ARBA00000085"/>
    </source>
</evidence>
<keyword evidence="10" id="KW-1185">Reference proteome</keyword>
<organism evidence="9 10">
    <name type="scientific">Mesorhizobium hawassense</name>
    <dbReference type="NCBI Taxonomy" id="1209954"/>
    <lineage>
        <taxon>Bacteria</taxon>
        <taxon>Pseudomonadati</taxon>
        <taxon>Pseudomonadota</taxon>
        <taxon>Alphaproteobacteria</taxon>
        <taxon>Hyphomicrobiales</taxon>
        <taxon>Phyllobacteriaceae</taxon>
        <taxon>Mesorhizobium</taxon>
    </lineage>
</organism>
<dbReference type="InterPro" id="IPR005467">
    <property type="entry name" value="His_kinase_dom"/>
</dbReference>
<dbReference type="Gene3D" id="1.10.287.130">
    <property type="match status" value="1"/>
</dbReference>
<dbReference type="EC" id="2.7.13.3" evidence="2"/>
<protein>
    <recommendedName>
        <fullName evidence="2">histidine kinase</fullName>
        <ecNumber evidence="2">2.7.13.3</ecNumber>
    </recommendedName>
</protein>
<dbReference type="InterPro" id="IPR036097">
    <property type="entry name" value="HisK_dim/P_sf"/>
</dbReference>
<feature type="transmembrane region" description="Helical" evidence="7">
    <location>
        <begin position="193"/>
        <end position="216"/>
    </location>
</feature>
<dbReference type="SMART" id="SM00387">
    <property type="entry name" value="HATPase_c"/>
    <property type="match status" value="1"/>
</dbReference>
<dbReference type="OrthoDB" id="9813151at2"/>
<proteinExistence type="predicted"/>
<dbReference type="GO" id="GO:0000155">
    <property type="term" value="F:phosphorelay sensor kinase activity"/>
    <property type="evidence" value="ECO:0007669"/>
    <property type="project" value="InterPro"/>
</dbReference>
<dbReference type="SMART" id="SM00388">
    <property type="entry name" value="HisKA"/>
    <property type="match status" value="1"/>
</dbReference>
<dbReference type="CDD" id="cd00075">
    <property type="entry name" value="HATPase"/>
    <property type="match status" value="1"/>
</dbReference>
<comment type="catalytic activity">
    <reaction evidence="1">
        <text>ATP + protein L-histidine = ADP + protein N-phospho-L-histidine.</text>
        <dbReference type="EC" id="2.7.13.3"/>
    </reaction>
</comment>
<name>A0A330HM05_9HYPH</name>
<dbReference type="AlphaFoldDB" id="A0A330HM05"/>
<accession>A0A330HM05</accession>
<evidence type="ECO:0000256" key="5">
    <source>
        <dbReference type="ARBA" id="ARBA00022777"/>
    </source>
</evidence>
<dbReference type="PANTHER" id="PTHR43711">
    <property type="entry name" value="TWO-COMPONENT HISTIDINE KINASE"/>
    <property type="match status" value="1"/>
</dbReference>